<dbReference type="OrthoDB" id="29145at2759"/>
<dbReference type="AlphaFoldDB" id="A0A1X2HRQ8"/>
<keyword evidence="2" id="KW-0813">Transport</keyword>
<sequence>MTIDEFEPDALLAELNSKLLNVSITHQAFANCDTIDKSSLASIKHYLTCANPHDNGCLLSVQMIRKYMTSRSSGPESVDDVLDLGILPRLRELLVVHDAVELQFECAWIVTNIAAGTSAQTQKLIRGDFSTALLECLNSPQCALSNKAQAAWALANFAGESTVVRESLIQRRVIGIVGEILQSACETAYNDLLNDGYEPLPGNLKIYDEDMRMDIKALTWAICNMARGGFHTAEHWETYIPAFQALERSIMFEHRDLWVDSGFALSRILHNMHDVVPFHEQIHISLDLSSRLVQLLGSHFASVRVPILRTIINLTSGPSQHTRRLMQCGLLQALVPLLDTPLVEEQAQQRDAFLIVANVAADDRDSVGCIAMHDVVMRSVLRTLQVSEHPTMDSAAWKLITESLWILCNIICMGSDEHVIYLLDHHRYLLTHIMRLIGLEPREIPLTASQKAVDAAVMLIERSTALGRRDKDVTDKIGISVLPALETLCIYHSSQEALTRACTRLHSLIYEPPQNHIAAQFGLGQREKAELSSYASKRRILHGLEDGDVRLIENAVGKLSI</sequence>
<dbReference type="OMA" id="FECAWIV"/>
<evidence type="ECO:0000256" key="2">
    <source>
        <dbReference type="ARBA" id="ARBA00022448"/>
    </source>
</evidence>
<dbReference type="PANTHER" id="PTHR23316">
    <property type="entry name" value="IMPORTIN ALPHA"/>
    <property type="match status" value="1"/>
</dbReference>
<dbReference type="GO" id="GO:0015031">
    <property type="term" value="P:protein transport"/>
    <property type="evidence" value="ECO:0007669"/>
    <property type="project" value="UniProtKB-KW"/>
</dbReference>
<dbReference type="Gene3D" id="1.25.10.10">
    <property type="entry name" value="Leucine-rich Repeat Variant"/>
    <property type="match status" value="1"/>
</dbReference>
<evidence type="ECO:0000256" key="1">
    <source>
        <dbReference type="ARBA" id="ARBA00010394"/>
    </source>
</evidence>
<dbReference type="InterPro" id="IPR000225">
    <property type="entry name" value="Armadillo"/>
</dbReference>
<evidence type="ECO:0000313" key="5">
    <source>
        <dbReference type="Proteomes" id="UP000242180"/>
    </source>
</evidence>
<comment type="similarity">
    <text evidence="1">Belongs to the importin alpha family.</text>
</comment>
<evidence type="ECO:0000256" key="3">
    <source>
        <dbReference type="ARBA" id="ARBA00022927"/>
    </source>
</evidence>
<accession>A0A1X2HRQ8</accession>
<dbReference type="SUPFAM" id="SSF48371">
    <property type="entry name" value="ARM repeat"/>
    <property type="match status" value="1"/>
</dbReference>
<dbReference type="EMBL" id="MCGN01000001">
    <property type="protein sequence ID" value="ORZ02270.1"/>
    <property type="molecule type" value="Genomic_DNA"/>
</dbReference>
<keyword evidence="5" id="KW-1185">Reference proteome</keyword>
<dbReference type="STRING" id="13706.A0A1X2HRQ8"/>
<dbReference type="SMART" id="SM00185">
    <property type="entry name" value="ARM"/>
    <property type="match status" value="4"/>
</dbReference>
<dbReference type="Pfam" id="PF00514">
    <property type="entry name" value="Arm"/>
    <property type="match status" value="1"/>
</dbReference>
<keyword evidence="3" id="KW-0653">Protein transport</keyword>
<reference evidence="4 5" key="1">
    <citation type="submission" date="2016-07" db="EMBL/GenBank/DDBJ databases">
        <title>Pervasive Adenine N6-methylation of Active Genes in Fungi.</title>
        <authorList>
            <consortium name="DOE Joint Genome Institute"/>
            <person name="Mondo S.J."/>
            <person name="Dannebaum R.O."/>
            <person name="Kuo R.C."/>
            <person name="Labutti K."/>
            <person name="Haridas S."/>
            <person name="Kuo A."/>
            <person name="Salamov A."/>
            <person name="Ahrendt S.R."/>
            <person name="Lipzen A."/>
            <person name="Sullivan W."/>
            <person name="Andreopoulos W.B."/>
            <person name="Clum A."/>
            <person name="Lindquist E."/>
            <person name="Daum C."/>
            <person name="Ramamoorthy G.K."/>
            <person name="Gryganskyi A."/>
            <person name="Culley D."/>
            <person name="Magnuson J.K."/>
            <person name="James T.Y."/>
            <person name="O'Malley M.A."/>
            <person name="Stajich J.E."/>
            <person name="Spatafora J.W."/>
            <person name="Visel A."/>
            <person name="Grigoriev I.V."/>
        </authorList>
    </citation>
    <scope>NUCLEOTIDE SEQUENCE [LARGE SCALE GENOMIC DNA]</scope>
    <source>
        <strain evidence="4 5">NRRL 2496</strain>
    </source>
</reference>
<name>A0A1X2HRQ8_SYNRA</name>
<dbReference type="Proteomes" id="UP000242180">
    <property type="component" value="Unassembled WGS sequence"/>
</dbReference>
<dbReference type="InterPro" id="IPR016024">
    <property type="entry name" value="ARM-type_fold"/>
</dbReference>
<evidence type="ECO:0000313" key="4">
    <source>
        <dbReference type="EMBL" id="ORZ02270.1"/>
    </source>
</evidence>
<protein>
    <submittedName>
        <fullName evidence="4">Armadillo-type protein</fullName>
    </submittedName>
</protein>
<organism evidence="4 5">
    <name type="scientific">Syncephalastrum racemosum</name>
    <name type="common">Filamentous fungus</name>
    <dbReference type="NCBI Taxonomy" id="13706"/>
    <lineage>
        <taxon>Eukaryota</taxon>
        <taxon>Fungi</taxon>
        <taxon>Fungi incertae sedis</taxon>
        <taxon>Mucoromycota</taxon>
        <taxon>Mucoromycotina</taxon>
        <taxon>Mucoromycetes</taxon>
        <taxon>Mucorales</taxon>
        <taxon>Syncephalastraceae</taxon>
        <taxon>Syncephalastrum</taxon>
    </lineage>
</organism>
<comment type="caution">
    <text evidence="4">The sequence shown here is derived from an EMBL/GenBank/DDBJ whole genome shotgun (WGS) entry which is preliminary data.</text>
</comment>
<gene>
    <name evidence="4" type="ORF">BCR43DRAFT_481283</name>
</gene>
<proteinExistence type="inferred from homology"/>
<dbReference type="InParanoid" id="A0A1X2HRQ8"/>
<dbReference type="InterPro" id="IPR011989">
    <property type="entry name" value="ARM-like"/>
</dbReference>